<evidence type="ECO:0000259" key="2">
    <source>
        <dbReference type="Pfam" id="PF13400"/>
    </source>
</evidence>
<organism evidence="3 4">
    <name type="scientific">Croceicoccus mobilis</name>
    <dbReference type="NCBI Taxonomy" id="1703339"/>
    <lineage>
        <taxon>Bacteria</taxon>
        <taxon>Pseudomonadati</taxon>
        <taxon>Pseudomonadota</taxon>
        <taxon>Alphaproteobacteria</taxon>
        <taxon>Sphingomonadales</taxon>
        <taxon>Erythrobacteraceae</taxon>
        <taxon>Croceicoccus</taxon>
    </lineage>
</organism>
<dbReference type="AlphaFoldDB" id="A0A916ZAV2"/>
<evidence type="ECO:0000313" key="4">
    <source>
        <dbReference type="Proteomes" id="UP000612349"/>
    </source>
</evidence>
<proteinExistence type="predicted"/>
<keyword evidence="1" id="KW-0812">Transmembrane</keyword>
<dbReference type="InterPro" id="IPR028087">
    <property type="entry name" value="Tad_N"/>
</dbReference>
<dbReference type="Proteomes" id="UP000612349">
    <property type="component" value="Unassembled WGS sequence"/>
</dbReference>
<dbReference type="Pfam" id="PF13400">
    <property type="entry name" value="Tad"/>
    <property type="match status" value="1"/>
</dbReference>
<sequence>MIGSCRQFLRRLRSESGGNVTILLALGLPVLIGGAGLAVDISQWFVWKRELQYAVDQAALAGAWAQMEPATQAVYRQRARQEFDANLQLITGFRSDPSIELGNYNGQSGNSVVVRASAGRRLPFSSLFMTRAVSINAYAQASFEEGGNWTSCLIAVDPDDDGAITIGGNAAVTASCGIAALSTSDESIIVNGNPNVDVGWILSKGGVDEWLATNTDDDIHEYMDGLLDPFKELTPPQNTTPRKYACAAASVSTTADVTITIAVSYGYYIGSGKNNASAFGYPSPRPGSVQGPVTQVQQPVPNGTAAGAATASTVTWTAISGKGQNTVWEVKTVTTTTAYSAVNVASVPAQASLLPGTYDSINISCSTVFAPGIYVIDGGRLKITGQYQVTGAGVMLVLRNNAYIDITGGANVNLTAMSSSDLETAGVAADGASSLAGMLVFEDPRSTGTKNRNRLNGNASTILNGKIYLPNSSITMDGTFGVTSQCLMIAAATITIQGTADFSTFCPPGMEEATEVARSSGSVRLVS</sequence>
<reference evidence="3" key="1">
    <citation type="journal article" date="2014" name="Int. J. Syst. Evol. Microbiol.">
        <title>Complete genome sequence of Corynebacterium casei LMG S-19264T (=DSM 44701T), isolated from a smear-ripened cheese.</title>
        <authorList>
            <consortium name="US DOE Joint Genome Institute (JGI-PGF)"/>
            <person name="Walter F."/>
            <person name="Albersmeier A."/>
            <person name="Kalinowski J."/>
            <person name="Ruckert C."/>
        </authorList>
    </citation>
    <scope>NUCLEOTIDE SEQUENCE</scope>
    <source>
        <strain evidence="3">CGMCC 1.15360</strain>
    </source>
</reference>
<reference evidence="3" key="2">
    <citation type="submission" date="2020-09" db="EMBL/GenBank/DDBJ databases">
        <authorList>
            <person name="Sun Q."/>
            <person name="Zhou Y."/>
        </authorList>
    </citation>
    <scope>NUCLEOTIDE SEQUENCE</scope>
    <source>
        <strain evidence="3">CGMCC 1.15360</strain>
    </source>
</reference>
<feature type="transmembrane region" description="Helical" evidence="1">
    <location>
        <begin position="20"/>
        <end position="39"/>
    </location>
</feature>
<evidence type="ECO:0000313" key="3">
    <source>
        <dbReference type="EMBL" id="GGD85071.1"/>
    </source>
</evidence>
<keyword evidence="4" id="KW-1185">Reference proteome</keyword>
<accession>A0A916ZAV2</accession>
<keyword evidence="1" id="KW-0472">Membrane</keyword>
<name>A0A916ZAV2_9SPHN</name>
<dbReference type="OrthoDB" id="7418984at2"/>
<comment type="caution">
    <text evidence="3">The sequence shown here is derived from an EMBL/GenBank/DDBJ whole genome shotgun (WGS) entry which is preliminary data.</text>
</comment>
<gene>
    <name evidence="3" type="ORF">GCM10010990_38850</name>
</gene>
<feature type="domain" description="Putative Flp pilus-assembly TadG-like N-terminal" evidence="2">
    <location>
        <begin position="18"/>
        <end position="65"/>
    </location>
</feature>
<keyword evidence="1" id="KW-1133">Transmembrane helix</keyword>
<dbReference type="RefSeq" id="WP_066769238.1">
    <property type="nucleotide sequence ID" value="NZ_BMIP01000020.1"/>
</dbReference>
<protein>
    <recommendedName>
        <fullName evidence="2">Putative Flp pilus-assembly TadG-like N-terminal domain-containing protein</fullName>
    </recommendedName>
</protein>
<dbReference type="EMBL" id="BMIP01000020">
    <property type="protein sequence ID" value="GGD85071.1"/>
    <property type="molecule type" value="Genomic_DNA"/>
</dbReference>
<evidence type="ECO:0000256" key="1">
    <source>
        <dbReference type="SAM" id="Phobius"/>
    </source>
</evidence>